<dbReference type="AlphaFoldDB" id="A0A0P1AYK5"/>
<dbReference type="Proteomes" id="UP000054928">
    <property type="component" value="Unassembled WGS sequence"/>
</dbReference>
<dbReference type="RefSeq" id="XP_024583117.1">
    <property type="nucleotide sequence ID" value="XM_024717638.1"/>
</dbReference>
<name>A0A0P1AYK5_PLAHL</name>
<sequence length="53" mass="6000">MIIGFTTLGKGNDAVCEFKSSEFLNIPTSPERFFWCGGAINLQHLFEIKYATR</sequence>
<evidence type="ECO:0000313" key="1">
    <source>
        <dbReference type="EMBL" id="CEG46748.1"/>
    </source>
</evidence>
<protein>
    <submittedName>
        <fullName evidence="1">Uncharacterized protein</fullName>
    </submittedName>
</protein>
<dbReference type="GeneID" id="36398487"/>
<reference evidence="2" key="1">
    <citation type="submission" date="2014-09" db="EMBL/GenBank/DDBJ databases">
        <authorList>
            <person name="Sharma Rahul"/>
            <person name="Thines Marco"/>
        </authorList>
    </citation>
    <scope>NUCLEOTIDE SEQUENCE [LARGE SCALE GENOMIC DNA]</scope>
</reference>
<organism evidence="1 2">
    <name type="scientific">Plasmopara halstedii</name>
    <name type="common">Downy mildew of sunflower</name>
    <dbReference type="NCBI Taxonomy" id="4781"/>
    <lineage>
        <taxon>Eukaryota</taxon>
        <taxon>Sar</taxon>
        <taxon>Stramenopiles</taxon>
        <taxon>Oomycota</taxon>
        <taxon>Peronosporomycetes</taxon>
        <taxon>Peronosporales</taxon>
        <taxon>Peronosporaceae</taxon>
        <taxon>Plasmopara</taxon>
    </lineage>
</organism>
<proteinExistence type="predicted"/>
<dbReference type="EMBL" id="CCYD01002349">
    <property type="protein sequence ID" value="CEG46748.1"/>
    <property type="molecule type" value="Genomic_DNA"/>
</dbReference>
<keyword evidence="2" id="KW-1185">Reference proteome</keyword>
<evidence type="ECO:0000313" key="2">
    <source>
        <dbReference type="Proteomes" id="UP000054928"/>
    </source>
</evidence>
<accession>A0A0P1AYK5</accession>